<feature type="transmembrane region" description="Helical" evidence="1">
    <location>
        <begin position="6"/>
        <end position="28"/>
    </location>
</feature>
<name>A0A2H0RFI4_9BACT</name>
<keyword evidence="1" id="KW-1133">Transmembrane helix</keyword>
<evidence type="ECO:0000313" key="3">
    <source>
        <dbReference type="Proteomes" id="UP000228767"/>
    </source>
</evidence>
<dbReference type="AlphaFoldDB" id="A0A2H0RFI4"/>
<evidence type="ECO:0000313" key="2">
    <source>
        <dbReference type="EMBL" id="PIR45299.1"/>
    </source>
</evidence>
<proteinExistence type="predicted"/>
<comment type="caution">
    <text evidence="2">The sequence shown here is derived from an EMBL/GenBank/DDBJ whole genome shotgun (WGS) entry which is preliminary data.</text>
</comment>
<sequence>MNPPKQGSVNILISVVIVLLLIGTGLYYKNSKGKYLPEQIIATENAQTYRELSGEQENNTVQPKIEKNMDARTPVSDEKIELALREYTRAHQVDVYSTCYEGEFGRKDTSGAIMNEDWKPVYFSSTYFDFDKDGVDEIIVSGEACTSGTDINHVDAVFKLDNDGSLVSIPFETNQVDEANLRALSPEYVGQRLGDIGNSIIHTYSYHKPGDVGDDGTGRVRISYVYGNGKFVSQAVMQN</sequence>
<dbReference type="Proteomes" id="UP000228767">
    <property type="component" value="Unassembled WGS sequence"/>
</dbReference>
<gene>
    <name evidence="2" type="ORF">COV10_00225</name>
</gene>
<evidence type="ECO:0000256" key="1">
    <source>
        <dbReference type="SAM" id="Phobius"/>
    </source>
</evidence>
<reference evidence="2 3" key="1">
    <citation type="submission" date="2017-09" db="EMBL/GenBank/DDBJ databases">
        <title>Depth-based differentiation of microbial function through sediment-hosted aquifers and enrichment of novel symbionts in the deep terrestrial subsurface.</title>
        <authorList>
            <person name="Probst A.J."/>
            <person name="Ladd B."/>
            <person name="Jarett J.K."/>
            <person name="Geller-Mcgrath D.E."/>
            <person name="Sieber C.M."/>
            <person name="Emerson J.B."/>
            <person name="Anantharaman K."/>
            <person name="Thomas B.C."/>
            <person name="Malmstrom R."/>
            <person name="Stieglmeier M."/>
            <person name="Klingl A."/>
            <person name="Woyke T."/>
            <person name="Ryan C.M."/>
            <person name="Banfield J.F."/>
        </authorList>
    </citation>
    <scope>NUCLEOTIDE SEQUENCE [LARGE SCALE GENOMIC DNA]</scope>
    <source>
        <strain evidence="2">CG10_big_fil_rev_8_21_14_0_10_51_16</strain>
    </source>
</reference>
<organism evidence="2 3">
    <name type="scientific">Candidatus Vogelbacteria bacterium CG10_big_fil_rev_8_21_14_0_10_51_16</name>
    <dbReference type="NCBI Taxonomy" id="1975045"/>
    <lineage>
        <taxon>Bacteria</taxon>
        <taxon>Candidatus Vogeliibacteriota</taxon>
    </lineage>
</organism>
<dbReference type="EMBL" id="PCYI01000001">
    <property type="protein sequence ID" value="PIR45299.1"/>
    <property type="molecule type" value="Genomic_DNA"/>
</dbReference>
<keyword evidence="1" id="KW-0472">Membrane</keyword>
<keyword evidence="1" id="KW-0812">Transmembrane</keyword>
<accession>A0A2H0RFI4</accession>
<protein>
    <submittedName>
        <fullName evidence="2">Uncharacterized protein</fullName>
    </submittedName>
</protein>